<dbReference type="EMBL" id="KZ305019">
    <property type="protein sequence ID" value="PIA62733.1"/>
    <property type="molecule type" value="Genomic_DNA"/>
</dbReference>
<name>A0A2G5F3Z6_AQUCA</name>
<feature type="chain" id="PRO_5013579411" evidence="2">
    <location>
        <begin position="26"/>
        <end position="95"/>
    </location>
</feature>
<dbReference type="InParanoid" id="A0A2G5F3Z6"/>
<keyword evidence="4" id="KW-1185">Reference proteome</keyword>
<feature type="region of interest" description="Disordered" evidence="1">
    <location>
        <begin position="64"/>
        <end position="95"/>
    </location>
</feature>
<feature type="compositionally biased region" description="Polar residues" evidence="1">
    <location>
        <begin position="71"/>
        <end position="83"/>
    </location>
</feature>
<reference evidence="3 4" key="1">
    <citation type="submission" date="2017-09" db="EMBL/GenBank/DDBJ databases">
        <title>WGS assembly of Aquilegia coerulea Goldsmith.</title>
        <authorList>
            <person name="Hodges S."/>
            <person name="Kramer E."/>
            <person name="Nordborg M."/>
            <person name="Tomkins J."/>
            <person name="Borevitz J."/>
            <person name="Derieg N."/>
            <person name="Yan J."/>
            <person name="Mihaltcheva S."/>
            <person name="Hayes R.D."/>
            <person name="Rokhsar D."/>
        </authorList>
    </citation>
    <scope>NUCLEOTIDE SEQUENCE [LARGE SCALE GENOMIC DNA]</scope>
    <source>
        <strain evidence="4">cv. Goldsmith</strain>
    </source>
</reference>
<evidence type="ECO:0000313" key="4">
    <source>
        <dbReference type="Proteomes" id="UP000230069"/>
    </source>
</evidence>
<dbReference type="OrthoDB" id="747636at2759"/>
<dbReference type="AlphaFoldDB" id="A0A2G5F3Z6"/>
<evidence type="ECO:0000256" key="1">
    <source>
        <dbReference type="SAM" id="MobiDB-lite"/>
    </source>
</evidence>
<organism evidence="3 4">
    <name type="scientific">Aquilegia coerulea</name>
    <name type="common">Rocky mountain columbine</name>
    <dbReference type="NCBI Taxonomy" id="218851"/>
    <lineage>
        <taxon>Eukaryota</taxon>
        <taxon>Viridiplantae</taxon>
        <taxon>Streptophyta</taxon>
        <taxon>Embryophyta</taxon>
        <taxon>Tracheophyta</taxon>
        <taxon>Spermatophyta</taxon>
        <taxon>Magnoliopsida</taxon>
        <taxon>Ranunculales</taxon>
        <taxon>Ranunculaceae</taxon>
        <taxon>Thalictroideae</taxon>
        <taxon>Aquilegia</taxon>
    </lineage>
</organism>
<dbReference type="STRING" id="218851.A0A2G5F3Z6"/>
<dbReference type="PANTHER" id="PTHR33474">
    <property type="entry name" value="TRANSMEMBRANE PROTEIN"/>
    <property type="match status" value="1"/>
</dbReference>
<proteinExistence type="predicted"/>
<accession>A0A2G5F3Z6</accession>
<keyword evidence="2" id="KW-0732">Signal</keyword>
<dbReference type="Proteomes" id="UP000230069">
    <property type="component" value="Unassembled WGS sequence"/>
</dbReference>
<feature type="signal peptide" evidence="2">
    <location>
        <begin position="1"/>
        <end position="25"/>
    </location>
</feature>
<dbReference type="PANTHER" id="PTHR33474:SF2">
    <property type="entry name" value="TRANSMEMBRANE PROTEIN"/>
    <property type="match status" value="1"/>
</dbReference>
<gene>
    <name evidence="3" type="ORF">AQUCO_00200632v1</name>
</gene>
<evidence type="ECO:0000256" key="2">
    <source>
        <dbReference type="SAM" id="SignalP"/>
    </source>
</evidence>
<protein>
    <submittedName>
        <fullName evidence="3">Uncharacterized protein</fullName>
    </submittedName>
</protein>
<sequence length="95" mass="10604">MAAATSLHLLLILLFCSHQIISMSAVPISRSKNLLHETKAQDLVASKNFHQGITEEAWEEELTINDRMELESSTNDYPGSGPNNRHIPRPPLGRN</sequence>
<evidence type="ECO:0000313" key="3">
    <source>
        <dbReference type="EMBL" id="PIA62733.1"/>
    </source>
</evidence>